<reference evidence="2 3" key="1">
    <citation type="journal article" date="2018" name="Front. Plant Sci.">
        <title>Red Clover (Trifolium pratense) and Zigzag Clover (T. medium) - A Picture of Genomic Similarities and Differences.</title>
        <authorList>
            <person name="Dluhosova J."/>
            <person name="Istvanek J."/>
            <person name="Nedelnik J."/>
            <person name="Repkova J."/>
        </authorList>
    </citation>
    <scope>NUCLEOTIDE SEQUENCE [LARGE SCALE GENOMIC DNA]</scope>
    <source>
        <strain evidence="3">cv. 10/8</strain>
        <tissue evidence="2">Leaf</tissue>
    </source>
</reference>
<organism evidence="2 3">
    <name type="scientific">Trifolium medium</name>
    <dbReference type="NCBI Taxonomy" id="97028"/>
    <lineage>
        <taxon>Eukaryota</taxon>
        <taxon>Viridiplantae</taxon>
        <taxon>Streptophyta</taxon>
        <taxon>Embryophyta</taxon>
        <taxon>Tracheophyta</taxon>
        <taxon>Spermatophyta</taxon>
        <taxon>Magnoliopsida</taxon>
        <taxon>eudicotyledons</taxon>
        <taxon>Gunneridae</taxon>
        <taxon>Pentapetalae</taxon>
        <taxon>rosids</taxon>
        <taxon>fabids</taxon>
        <taxon>Fabales</taxon>
        <taxon>Fabaceae</taxon>
        <taxon>Papilionoideae</taxon>
        <taxon>50 kb inversion clade</taxon>
        <taxon>NPAAA clade</taxon>
        <taxon>Hologalegina</taxon>
        <taxon>IRL clade</taxon>
        <taxon>Trifolieae</taxon>
        <taxon>Trifolium</taxon>
    </lineage>
</organism>
<accession>A0A392VHM4</accession>
<dbReference type="Proteomes" id="UP000265520">
    <property type="component" value="Unassembled WGS sequence"/>
</dbReference>
<feature type="non-terminal residue" evidence="2">
    <location>
        <position position="1"/>
    </location>
</feature>
<evidence type="ECO:0000256" key="1">
    <source>
        <dbReference type="SAM" id="MobiDB-lite"/>
    </source>
</evidence>
<evidence type="ECO:0000313" key="2">
    <source>
        <dbReference type="EMBL" id="MCI87407.1"/>
    </source>
</evidence>
<dbReference type="AlphaFoldDB" id="A0A392VHM4"/>
<feature type="region of interest" description="Disordered" evidence="1">
    <location>
        <begin position="17"/>
        <end position="36"/>
    </location>
</feature>
<comment type="caution">
    <text evidence="2">The sequence shown here is derived from an EMBL/GenBank/DDBJ whole genome shotgun (WGS) entry which is preliminary data.</text>
</comment>
<protein>
    <submittedName>
        <fullName evidence="2">Uncharacterized protein</fullName>
    </submittedName>
</protein>
<sequence>YRVDIIEGIEDKCKVQPPSPSIERVVVDSNDAQEAE</sequence>
<name>A0A392VHM4_9FABA</name>
<dbReference type="EMBL" id="LXQA011165290">
    <property type="protein sequence ID" value="MCI87407.1"/>
    <property type="molecule type" value="Genomic_DNA"/>
</dbReference>
<proteinExistence type="predicted"/>
<keyword evidence="3" id="KW-1185">Reference proteome</keyword>
<evidence type="ECO:0000313" key="3">
    <source>
        <dbReference type="Proteomes" id="UP000265520"/>
    </source>
</evidence>